<dbReference type="GO" id="GO:0008721">
    <property type="term" value="F:D-serine ammonia-lyase activity"/>
    <property type="evidence" value="ECO:0007669"/>
    <property type="project" value="TreeGrafter"/>
</dbReference>
<dbReference type="EMBL" id="SUMC01000115">
    <property type="protein sequence ID" value="TJZ99180.1"/>
    <property type="molecule type" value="Genomic_DNA"/>
</dbReference>
<organism evidence="4 5">
    <name type="scientific">Actinacidiphila oryziradicis</name>
    <dbReference type="NCBI Taxonomy" id="2571141"/>
    <lineage>
        <taxon>Bacteria</taxon>
        <taxon>Bacillati</taxon>
        <taxon>Actinomycetota</taxon>
        <taxon>Actinomycetes</taxon>
        <taxon>Kitasatosporales</taxon>
        <taxon>Streptomycetaceae</taxon>
        <taxon>Actinacidiphila</taxon>
    </lineage>
</organism>
<accession>A0A4U0RWI4</accession>
<dbReference type="InterPro" id="IPR026956">
    <property type="entry name" value="D-ser_dehydrat-like_dom"/>
</dbReference>
<protein>
    <recommendedName>
        <fullName evidence="3">D-serine dehydratase-like domain-containing protein</fullName>
    </recommendedName>
</protein>
<dbReference type="Proteomes" id="UP000305778">
    <property type="component" value="Unassembled WGS sequence"/>
</dbReference>
<dbReference type="GO" id="GO:0036088">
    <property type="term" value="P:D-serine catabolic process"/>
    <property type="evidence" value="ECO:0007669"/>
    <property type="project" value="TreeGrafter"/>
</dbReference>
<dbReference type="RefSeq" id="WP_136730132.1">
    <property type="nucleotide sequence ID" value="NZ_SUMC01000115.1"/>
</dbReference>
<evidence type="ECO:0000313" key="5">
    <source>
        <dbReference type="Proteomes" id="UP000305778"/>
    </source>
</evidence>
<dbReference type="InterPro" id="IPR029066">
    <property type="entry name" value="PLP-binding_barrel"/>
</dbReference>
<name>A0A4U0RWI4_9ACTN</name>
<dbReference type="Gene3D" id="3.20.20.10">
    <property type="entry name" value="Alanine racemase"/>
    <property type="match status" value="1"/>
</dbReference>
<dbReference type="OrthoDB" id="9811417at2"/>
<evidence type="ECO:0000256" key="1">
    <source>
        <dbReference type="ARBA" id="ARBA00005323"/>
    </source>
</evidence>
<gene>
    <name evidence="4" type="ORF">FCI23_46880</name>
</gene>
<dbReference type="InterPro" id="IPR042208">
    <property type="entry name" value="D-ser_dehydrat-like_sf"/>
</dbReference>
<dbReference type="InterPro" id="IPR001608">
    <property type="entry name" value="Ala_racemase_N"/>
</dbReference>
<dbReference type="SMART" id="SM01119">
    <property type="entry name" value="D-ser_dehydrat"/>
    <property type="match status" value="1"/>
</dbReference>
<dbReference type="InterPro" id="IPR051466">
    <property type="entry name" value="D-amino_acid_metab_enzyme"/>
</dbReference>
<dbReference type="AlphaFoldDB" id="A0A4U0RWI4"/>
<feature type="domain" description="D-serine dehydratase-like" evidence="3">
    <location>
        <begin position="271"/>
        <end position="359"/>
    </location>
</feature>
<dbReference type="Pfam" id="PF01168">
    <property type="entry name" value="Ala_racemase_N"/>
    <property type="match status" value="1"/>
</dbReference>
<proteinExistence type="inferred from homology"/>
<dbReference type="Gene3D" id="2.40.37.20">
    <property type="entry name" value="D-serine dehydratase-like domain"/>
    <property type="match status" value="1"/>
</dbReference>
<comment type="similarity">
    <text evidence="1">Belongs to the DSD1 family.</text>
</comment>
<evidence type="ECO:0000259" key="3">
    <source>
        <dbReference type="SMART" id="SM01119"/>
    </source>
</evidence>
<reference evidence="4 5" key="1">
    <citation type="submission" date="2019-04" db="EMBL/GenBank/DDBJ databases">
        <title>Streptomyces oryziradicis sp. nov., a novel actinomycete isolated from rhizosphere soil of rice (Oryza sativa L.).</title>
        <authorList>
            <person name="Li C."/>
        </authorList>
    </citation>
    <scope>NUCLEOTIDE SEQUENCE [LARGE SCALE GENOMIC DNA]</scope>
    <source>
        <strain evidence="4 5">NEAU-C40</strain>
    </source>
</reference>
<evidence type="ECO:0000256" key="2">
    <source>
        <dbReference type="ARBA" id="ARBA00023239"/>
    </source>
</evidence>
<keyword evidence="5" id="KW-1185">Reference proteome</keyword>
<dbReference type="SUPFAM" id="SSF51419">
    <property type="entry name" value="PLP-binding barrel"/>
    <property type="match status" value="1"/>
</dbReference>
<keyword evidence="2" id="KW-0456">Lyase</keyword>
<dbReference type="PANTHER" id="PTHR28004">
    <property type="entry name" value="ZGC:162816-RELATED"/>
    <property type="match status" value="1"/>
</dbReference>
<sequence length="373" mass="40089">MNRPMEESELRELVRGEPFDSALTPAVLIDTGRVRENIATTLRYLGSPRAWRAHVKTARLRWTVEVLLDVGVARFKASTLAEVELLLEAGARDVLLAYPAIGPTQWRLAELAAAHPEAQVSTLADHVEAVRGWRPGPVAAFLDVDNGGGRTGFPVKDVERAQAVAEELLGAGFAFLGLHSYDGHLADLPEPEQRDVVAGDLHDLVQLAEQLETAGHTVGEIVAGGSHTFIPAAATPLPAPWDERVTFGPGTVVYNDLRSLDRFGDKGFRCAAFVLSRVVSRQEPNGVTLDAGLTTIQVDGGRPHARVIGIPAQVGAPSQEHLKVTVESGPVPARGDPVLLVPRHVDTTLAQFDRVYLIGDGPVRATTTVTRPF</sequence>
<comment type="caution">
    <text evidence="4">The sequence shown here is derived from an EMBL/GenBank/DDBJ whole genome shotgun (WGS) entry which is preliminary data.</text>
</comment>
<evidence type="ECO:0000313" key="4">
    <source>
        <dbReference type="EMBL" id="TJZ99180.1"/>
    </source>
</evidence>
<dbReference type="Pfam" id="PF14031">
    <property type="entry name" value="D-ser_dehydrat"/>
    <property type="match status" value="1"/>
</dbReference>
<dbReference type="PANTHER" id="PTHR28004:SF2">
    <property type="entry name" value="D-SERINE DEHYDRATASE"/>
    <property type="match status" value="1"/>
</dbReference>